<evidence type="ECO:0000256" key="1">
    <source>
        <dbReference type="ARBA" id="ARBA00006068"/>
    </source>
</evidence>
<protein>
    <submittedName>
        <fullName evidence="5">Transcriptional attenuator, LytR family</fullName>
    </submittedName>
</protein>
<feature type="region of interest" description="Disordered" evidence="2">
    <location>
        <begin position="483"/>
        <end position="502"/>
    </location>
</feature>
<feature type="transmembrane region" description="Helical" evidence="3">
    <location>
        <begin position="108"/>
        <end position="133"/>
    </location>
</feature>
<evidence type="ECO:0000256" key="2">
    <source>
        <dbReference type="SAM" id="MobiDB-lite"/>
    </source>
</evidence>
<feature type="compositionally biased region" description="Basic and acidic residues" evidence="2">
    <location>
        <begin position="36"/>
        <end position="46"/>
    </location>
</feature>
<feature type="compositionally biased region" description="Basic and acidic residues" evidence="2">
    <location>
        <begin position="487"/>
        <end position="502"/>
    </location>
</feature>
<dbReference type="RefSeq" id="WP_072298968.1">
    <property type="nucleotide sequence ID" value="NZ_FPIP01000001.1"/>
</dbReference>
<evidence type="ECO:0000313" key="5">
    <source>
        <dbReference type="EMBL" id="SFW11688.1"/>
    </source>
</evidence>
<dbReference type="Gene3D" id="3.40.630.190">
    <property type="entry name" value="LCP protein"/>
    <property type="match status" value="1"/>
</dbReference>
<dbReference type="EMBL" id="FPIP01000001">
    <property type="protein sequence ID" value="SFW11688.1"/>
    <property type="molecule type" value="Genomic_DNA"/>
</dbReference>
<dbReference type="NCBIfam" id="TIGR00350">
    <property type="entry name" value="lytR_cpsA_psr"/>
    <property type="match status" value="1"/>
</dbReference>
<keyword evidence="3" id="KW-0812">Transmembrane</keyword>
<evidence type="ECO:0000259" key="4">
    <source>
        <dbReference type="Pfam" id="PF03816"/>
    </source>
</evidence>
<keyword evidence="3" id="KW-1133">Transmembrane helix</keyword>
<keyword evidence="3" id="KW-0472">Membrane</keyword>
<name>A0A1K1LLD2_RUMFL</name>
<evidence type="ECO:0000313" key="6">
    <source>
        <dbReference type="Proteomes" id="UP000183461"/>
    </source>
</evidence>
<dbReference type="Pfam" id="PF03816">
    <property type="entry name" value="LytR_cpsA_psr"/>
    <property type="match status" value="1"/>
</dbReference>
<evidence type="ECO:0000256" key="3">
    <source>
        <dbReference type="SAM" id="Phobius"/>
    </source>
</evidence>
<feature type="compositionally biased region" description="Basic and acidic residues" evidence="2">
    <location>
        <begin position="1"/>
        <end position="11"/>
    </location>
</feature>
<reference evidence="6" key="1">
    <citation type="submission" date="2016-11" db="EMBL/GenBank/DDBJ databases">
        <authorList>
            <person name="Varghese N."/>
            <person name="Submissions S."/>
        </authorList>
    </citation>
    <scope>NUCLEOTIDE SEQUENCE [LARGE SCALE GENOMIC DNA]</scope>
    <source>
        <strain evidence="6">YL228</strain>
    </source>
</reference>
<accession>A0A1K1LLD2</accession>
<gene>
    <name evidence="5" type="ORF">SAMN02910280_0539</name>
</gene>
<dbReference type="InterPro" id="IPR050922">
    <property type="entry name" value="LytR/CpsA/Psr_CW_biosynth"/>
</dbReference>
<dbReference type="InterPro" id="IPR004474">
    <property type="entry name" value="LytR_CpsA_psr"/>
</dbReference>
<comment type="similarity">
    <text evidence="1">Belongs to the LytR/CpsA/Psr (LCP) family.</text>
</comment>
<sequence length="502" mass="58562">MNREERNEELYSRSYGAPRQAKPLRKLKRIDNNNSRPKEPEYHGLHEAPSIDIRIEGEKPPRPQLNEQQYHGLHEKGRERYVESADYDEDLDDFDDEPKKKKSKKDAFIKLTSILLSIAAIIALFLNMPILWYKKSGQPDERVSIMTYFKRWQPTVDIEGELQKPTMDLNVDTDIVTEDFTDGLDLPQLVEGQYTVLFLGFDEDQELTDVIWICQFDIGGGKLNILQVPRDCAVPNYTSNPTTKINSVYFDAWDQESNKIQRVVNCIQENFGIPIDAYITTACFDIVDIVDLIGGIPMHLDNEIIYEADKRIPAGDVVLNGNQSEWFVRFRHEWLQGDIGRVQNQRRFMQAAMKKLLSIVKDEGKMKLYSYLNTIYKNKWIATNMSVEDLSKLADFGSVLSMENVSVNMVPGEDAIYYITNEEFYSIYSIHKRATIDMLNEHFRPYQRPMLLSESNIVEYVDEYNYQYEVYDDTGMTFEELETATEPLRDPEKRPAWKEYEE</sequence>
<organism evidence="5 6">
    <name type="scientific">Ruminococcus flavefaciens</name>
    <dbReference type="NCBI Taxonomy" id="1265"/>
    <lineage>
        <taxon>Bacteria</taxon>
        <taxon>Bacillati</taxon>
        <taxon>Bacillota</taxon>
        <taxon>Clostridia</taxon>
        <taxon>Eubacteriales</taxon>
        <taxon>Oscillospiraceae</taxon>
        <taxon>Ruminococcus</taxon>
    </lineage>
</organism>
<proteinExistence type="inferred from homology"/>
<feature type="region of interest" description="Disordered" evidence="2">
    <location>
        <begin position="1"/>
        <end position="51"/>
    </location>
</feature>
<dbReference type="AlphaFoldDB" id="A0A1K1LLD2"/>
<dbReference type="PANTHER" id="PTHR33392">
    <property type="entry name" value="POLYISOPRENYL-TEICHOIC ACID--PEPTIDOGLYCAN TEICHOIC ACID TRANSFERASE TAGU"/>
    <property type="match status" value="1"/>
</dbReference>
<feature type="domain" description="Cell envelope-related transcriptional attenuator" evidence="4">
    <location>
        <begin position="208"/>
        <end position="357"/>
    </location>
</feature>
<dbReference type="PANTHER" id="PTHR33392:SF6">
    <property type="entry name" value="POLYISOPRENYL-TEICHOIC ACID--PEPTIDOGLYCAN TEICHOIC ACID TRANSFERASE TAGU"/>
    <property type="match status" value="1"/>
</dbReference>
<dbReference type="Proteomes" id="UP000183461">
    <property type="component" value="Unassembled WGS sequence"/>
</dbReference>